<dbReference type="EMBL" id="MU001642">
    <property type="protein sequence ID" value="KAF2479218.1"/>
    <property type="molecule type" value="Genomic_DNA"/>
</dbReference>
<feature type="region of interest" description="Disordered" evidence="1">
    <location>
        <begin position="1"/>
        <end position="84"/>
    </location>
</feature>
<dbReference type="OrthoDB" id="1922282at2759"/>
<feature type="domain" description="DnaJ homologue subfamily C member 28 conserved" evidence="2">
    <location>
        <begin position="246"/>
        <end position="315"/>
    </location>
</feature>
<gene>
    <name evidence="3" type="ORF">BDY17DRAFT_257788</name>
</gene>
<dbReference type="AlphaFoldDB" id="A0A6A6PGT9"/>
<evidence type="ECO:0000259" key="2">
    <source>
        <dbReference type="Pfam" id="PF09350"/>
    </source>
</evidence>
<evidence type="ECO:0000313" key="4">
    <source>
        <dbReference type="Proteomes" id="UP000799767"/>
    </source>
</evidence>
<organism evidence="3 4">
    <name type="scientific">Neohortaea acidophila</name>
    <dbReference type="NCBI Taxonomy" id="245834"/>
    <lineage>
        <taxon>Eukaryota</taxon>
        <taxon>Fungi</taxon>
        <taxon>Dikarya</taxon>
        <taxon>Ascomycota</taxon>
        <taxon>Pezizomycotina</taxon>
        <taxon>Dothideomycetes</taxon>
        <taxon>Dothideomycetidae</taxon>
        <taxon>Mycosphaerellales</taxon>
        <taxon>Teratosphaeriaceae</taxon>
        <taxon>Neohortaea</taxon>
    </lineage>
</organism>
<dbReference type="GeneID" id="54472718"/>
<feature type="compositionally biased region" description="Polar residues" evidence="1">
    <location>
        <begin position="36"/>
        <end position="51"/>
    </location>
</feature>
<reference evidence="3" key="1">
    <citation type="journal article" date="2020" name="Stud. Mycol.">
        <title>101 Dothideomycetes genomes: a test case for predicting lifestyles and emergence of pathogens.</title>
        <authorList>
            <person name="Haridas S."/>
            <person name="Albert R."/>
            <person name="Binder M."/>
            <person name="Bloem J."/>
            <person name="Labutti K."/>
            <person name="Salamov A."/>
            <person name="Andreopoulos B."/>
            <person name="Baker S."/>
            <person name="Barry K."/>
            <person name="Bills G."/>
            <person name="Bluhm B."/>
            <person name="Cannon C."/>
            <person name="Castanera R."/>
            <person name="Culley D."/>
            <person name="Daum C."/>
            <person name="Ezra D."/>
            <person name="Gonzalez J."/>
            <person name="Henrissat B."/>
            <person name="Kuo A."/>
            <person name="Liang C."/>
            <person name="Lipzen A."/>
            <person name="Lutzoni F."/>
            <person name="Magnuson J."/>
            <person name="Mondo S."/>
            <person name="Nolan M."/>
            <person name="Ohm R."/>
            <person name="Pangilinan J."/>
            <person name="Park H.-J."/>
            <person name="Ramirez L."/>
            <person name="Alfaro M."/>
            <person name="Sun H."/>
            <person name="Tritt A."/>
            <person name="Yoshinaga Y."/>
            <person name="Zwiers L.-H."/>
            <person name="Turgeon B."/>
            <person name="Goodwin S."/>
            <person name="Spatafora J."/>
            <person name="Crous P."/>
            <person name="Grigoriev I."/>
        </authorList>
    </citation>
    <scope>NUCLEOTIDE SEQUENCE</scope>
    <source>
        <strain evidence="3">CBS 113389</strain>
    </source>
</reference>
<dbReference type="Pfam" id="PF09350">
    <property type="entry name" value="DJC28_CD"/>
    <property type="match status" value="1"/>
</dbReference>
<keyword evidence="4" id="KW-1185">Reference proteome</keyword>
<sequence length="570" mass="63400">MRSIARRPAISTARCPRLQHAVRRPASARYAHDRPASSQTNAINDGEQSQPRQKEEEKEEGGGAFSRRLAQMSEENIESGGRSAVKAVEEAGFSEELKNRLMEKVANANFRNDNPQAFAQVGMPASAGRGTRDIAAARPWAGQEATEDAALRMLDDAHRRIRVPSKTPVLGGPRGPPSKIDTGRPKHKPATGVRLANARDKVSSYELTKDSGLSEEERQKFRESMKARFAPGARNVAASVQGLASLANERIEDAIARGQFKNLPRGKKLERDHNANSPFIDTTEYLMNKMIQKQDIVPPWIEKQQELMSTASKFRSRMRADWRRHVARLISSKGGGLDKQLRLAEEYALAEAIENPPRKKEFKINAVDGAGHLSQITLAGEMKVTPAEVVSADENDAKVEAEIEIMEQSFNDDGTLKSKPDATVTISAEQPSHQPEAVNPEVTVRTPTVPPFRDPQWEQTERGYHQAAINHLNGLARSYNLMAPSIARKPYYYLDRELKACFADVAPQIASFIRERALAPKVRDVQITGGKPSSVLHQFSTAHSSHVYDERKPQYGFKEFWRDLFAGSKT</sequence>
<dbReference type="RefSeq" id="XP_033585788.1">
    <property type="nucleotide sequence ID" value="XM_033731716.1"/>
</dbReference>
<accession>A0A6A6PGT9</accession>
<feature type="region of interest" description="Disordered" evidence="1">
    <location>
        <begin position="165"/>
        <end position="191"/>
    </location>
</feature>
<dbReference type="PANTHER" id="PTHR39394">
    <property type="entry name" value="YALI0E31793P"/>
    <property type="match status" value="1"/>
</dbReference>
<dbReference type="PANTHER" id="PTHR39394:SF1">
    <property type="entry name" value="DNAJ HOMOLOGUE SUBFAMILY C MEMBER 28 CONSERVED DOMAIN-CONTAINING PROTEIN"/>
    <property type="match status" value="1"/>
</dbReference>
<dbReference type="Proteomes" id="UP000799767">
    <property type="component" value="Unassembled WGS sequence"/>
</dbReference>
<evidence type="ECO:0000256" key="1">
    <source>
        <dbReference type="SAM" id="MobiDB-lite"/>
    </source>
</evidence>
<dbReference type="InterPro" id="IPR018961">
    <property type="entry name" value="DnaJ_homolog_subfam-C_membr-28"/>
</dbReference>
<evidence type="ECO:0000313" key="3">
    <source>
        <dbReference type="EMBL" id="KAF2479218.1"/>
    </source>
</evidence>
<name>A0A6A6PGT9_9PEZI</name>
<protein>
    <recommendedName>
        <fullName evidence="2">DnaJ homologue subfamily C member 28 conserved domain-containing protein</fullName>
    </recommendedName>
</protein>
<proteinExistence type="predicted"/>